<evidence type="ECO:0000313" key="4">
    <source>
        <dbReference type="Proteomes" id="UP001385951"/>
    </source>
</evidence>
<feature type="transmembrane region" description="Helical" evidence="1">
    <location>
        <begin position="21"/>
        <end position="45"/>
    </location>
</feature>
<evidence type="ECO:0000259" key="2">
    <source>
        <dbReference type="Pfam" id="PF20152"/>
    </source>
</evidence>
<name>A0AAW0FWX8_9APHY</name>
<keyword evidence="1" id="KW-0472">Membrane</keyword>
<keyword evidence="1" id="KW-1133">Transmembrane helix</keyword>
<accession>A0AAW0FWX8</accession>
<comment type="caution">
    <text evidence="3">The sequence shown here is derived from an EMBL/GenBank/DDBJ whole genome shotgun (WGS) entry which is preliminary data.</text>
</comment>
<organism evidence="3 4">
    <name type="scientific">Cerrena zonata</name>
    <dbReference type="NCBI Taxonomy" id="2478898"/>
    <lineage>
        <taxon>Eukaryota</taxon>
        <taxon>Fungi</taxon>
        <taxon>Dikarya</taxon>
        <taxon>Basidiomycota</taxon>
        <taxon>Agaricomycotina</taxon>
        <taxon>Agaricomycetes</taxon>
        <taxon>Polyporales</taxon>
        <taxon>Cerrenaceae</taxon>
        <taxon>Cerrena</taxon>
    </lineage>
</organism>
<evidence type="ECO:0000313" key="3">
    <source>
        <dbReference type="EMBL" id="KAK7681822.1"/>
    </source>
</evidence>
<proteinExistence type="predicted"/>
<dbReference type="PANTHER" id="PTHR40465:SF1">
    <property type="entry name" value="DUF6534 DOMAIN-CONTAINING PROTEIN"/>
    <property type="match status" value="1"/>
</dbReference>
<dbReference type="Pfam" id="PF20152">
    <property type="entry name" value="DUF6534"/>
    <property type="match status" value="1"/>
</dbReference>
<protein>
    <recommendedName>
        <fullName evidence="2">DUF6534 domain-containing protein</fullName>
    </recommendedName>
</protein>
<sequence length="133" mass="14872">MVFYLRREKGTFTGTTSVITWMMMYAVHSGLLLMIVSAAVLISFMCMKNSLLFTGFITIIGKLYANSLLGTLNARQVFRSKHSDAILDLSSNQIQLSSVNQRSMGVHPVTPLRVEISQETSRMSDKPMSYPLT</sequence>
<reference evidence="3 4" key="1">
    <citation type="submission" date="2022-09" db="EMBL/GenBank/DDBJ databases">
        <authorList>
            <person name="Palmer J.M."/>
        </authorList>
    </citation>
    <scope>NUCLEOTIDE SEQUENCE [LARGE SCALE GENOMIC DNA]</scope>
    <source>
        <strain evidence="3 4">DSM 7382</strain>
    </source>
</reference>
<feature type="domain" description="DUF6534" evidence="2">
    <location>
        <begin position="1"/>
        <end position="76"/>
    </location>
</feature>
<dbReference type="PANTHER" id="PTHR40465">
    <property type="entry name" value="CHROMOSOME 1, WHOLE GENOME SHOTGUN SEQUENCE"/>
    <property type="match status" value="1"/>
</dbReference>
<dbReference type="EMBL" id="JASBNA010000039">
    <property type="protein sequence ID" value="KAK7681822.1"/>
    <property type="molecule type" value="Genomic_DNA"/>
</dbReference>
<feature type="transmembrane region" description="Helical" evidence="1">
    <location>
        <begin position="51"/>
        <end position="72"/>
    </location>
</feature>
<evidence type="ECO:0000256" key="1">
    <source>
        <dbReference type="SAM" id="Phobius"/>
    </source>
</evidence>
<keyword evidence="4" id="KW-1185">Reference proteome</keyword>
<dbReference type="InterPro" id="IPR045339">
    <property type="entry name" value="DUF6534"/>
</dbReference>
<dbReference type="AlphaFoldDB" id="A0AAW0FWX8"/>
<dbReference type="Proteomes" id="UP001385951">
    <property type="component" value="Unassembled WGS sequence"/>
</dbReference>
<keyword evidence="1" id="KW-0812">Transmembrane</keyword>
<gene>
    <name evidence="3" type="ORF">QCA50_015169</name>
</gene>